<reference evidence="2" key="1">
    <citation type="submission" date="2021-08" db="EMBL/GenBank/DDBJ databases">
        <title>Chromosome-Level Trichoderma cornu-damae using Hi-C Data.</title>
        <authorList>
            <person name="Kim C.S."/>
        </authorList>
    </citation>
    <scope>NUCLEOTIDE SEQUENCE</scope>
    <source>
        <strain evidence="2">KA19-0412C</strain>
    </source>
</reference>
<accession>A0A9P8TTZ9</accession>
<dbReference type="EMBL" id="JAIWOZ010000005">
    <property type="protein sequence ID" value="KAH6604999.1"/>
    <property type="molecule type" value="Genomic_DNA"/>
</dbReference>
<evidence type="ECO:0000313" key="2">
    <source>
        <dbReference type="EMBL" id="KAH6604999.1"/>
    </source>
</evidence>
<organism evidence="2 3">
    <name type="scientific">Trichoderma cornu-damae</name>
    <dbReference type="NCBI Taxonomy" id="654480"/>
    <lineage>
        <taxon>Eukaryota</taxon>
        <taxon>Fungi</taxon>
        <taxon>Dikarya</taxon>
        <taxon>Ascomycota</taxon>
        <taxon>Pezizomycotina</taxon>
        <taxon>Sordariomycetes</taxon>
        <taxon>Hypocreomycetidae</taxon>
        <taxon>Hypocreales</taxon>
        <taxon>Hypocreaceae</taxon>
        <taxon>Trichoderma</taxon>
    </lineage>
</organism>
<dbReference type="PANTHER" id="PTHR43735">
    <property type="entry name" value="APOPTOSIS-INDUCING FACTOR 1"/>
    <property type="match status" value="1"/>
</dbReference>
<dbReference type="GO" id="GO:0004174">
    <property type="term" value="F:electron-transferring-flavoprotein dehydrogenase activity"/>
    <property type="evidence" value="ECO:0007669"/>
    <property type="project" value="TreeGrafter"/>
</dbReference>
<dbReference type="PRINTS" id="PR00411">
    <property type="entry name" value="PNDRDTASEI"/>
</dbReference>
<evidence type="ECO:0000313" key="3">
    <source>
        <dbReference type="Proteomes" id="UP000827724"/>
    </source>
</evidence>
<dbReference type="Pfam" id="PF07992">
    <property type="entry name" value="Pyr_redox_2"/>
    <property type="match status" value="1"/>
</dbReference>
<dbReference type="SUPFAM" id="SSF51905">
    <property type="entry name" value="FAD/NAD(P)-binding domain"/>
    <property type="match status" value="1"/>
</dbReference>
<dbReference type="Proteomes" id="UP000827724">
    <property type="component" value="Unassembled WGS sequence"/>
</dbReference>
<dbReference type="GO" id="GO:0050660">
    <property type="term" value="F:flavin adenine dinucleotide binding"/>
    <property type="evidence" value="ECO:0007669"/>
    <property type="project" value="TreeGrafter"/>
</dbReference>
<gene>
    <name evidence="2" type="ORF">Trco_006706</name>
</gene>
<sequence length="435" mass="47016">MGSIPDTTPSFRVFIAGGSYAGLSAALNLVDLGDGLSPRMANEPYSHHPSVPKVNFQITIADERDGYYHLIGSPLALADSEYAEKAWVQFKDIPALQLPNIRVVQGSVSSVNCEAKTATVVDSITKEATAHQYDYFVAATGLRRVWPVVPQSLARKQYLLEAEGQIDALDSARDGVVIVGGGACGIEMAAELKHVKPHLDVTLVHSRDRLMSSEPLPDECKDKALEMVKEAGVQVLMNHRLASSTKVDSSNGSPKYEIEFANGHTMVASTVIMALSKSTSTTSYLPSSATDSEGLVKILSNMSFEPSTPNAASHFCAGDAAKWSGIKRCGSAMHGGHYVAHNIHQSVLKQIADHRPKFQELQEIPPMIGLAVGKNAVAYGPDIGVIAGPEVMEAYFRDDLGWGIIVLTSKYNAVCWDWMQLGNRKPHIKTQETKS</sequence>
<protein>
    <recommendedName>
        <fullName evidence="1">FAD/NAD(P)-binding domain-containing protein</fullName>
    </recommendedName>
</protein>
<comment type="caution">
    <text evidence="2">The sequence shown here is derived from an EMBL/GenBank/DDBJ whole genome shotgun (WGS) entry which is preliminary data.</text>
</comment>
<dbReference type="InterPro" id="IPR036188">
    <property type="entry name" value="FAD/NAD-bd_sf"/>
</dbReference>
<evidence type="ECO:0000259" key="1">
    <source>
        <dbReference type="Pfam" id="PF07992"/>
    </source>
</evidence>
<feature type="domain" description="FAD/NAD(P)-binding" evidence="1">
    <location>
        <begin position="12"/>
        <end position="302"/>
    </location>
</feature>
<keyword evidence="3" id="KW-1185">Reference proteome</keyword>
<dbReference type="OrthoDB" id="202203at2759"/>
<dbReference type="PRINTS" id="PR00368">
    <property type="entry name" value="FADPNR"/>
</dbReference>
<dbReference type="InterPro" id="IPR023753">
    <property type="entry name" value="FAD/NAD-binding_dom"/>
</dbReference>
<dbReference type="GO" id="GO:0005737">
    <property type="term" value="C:cytoplasm"/>
    <property type="evidence" value="ECO:0007669"/>
    <property type="project" value="TreeGrafter"/>
</dbReference>
<dbReference type="AlphaFoldDB" id="A0A9P8TTZ9"/>
<proteinExistence type="predicted"/>
<dbReference type="PANTHER" id="PTHR43735:SF24">
    <property type="entry name" value="NUCLEOTIDE-DISULPHIDE OXIDOREDUCTASE AMID-LIKE, PUTATIVE (AFU_ORTHOLOGUE AFUA_1G17180)-RELATED"/>
    <property type="match status" value="1"/>
</dbReference>
<name>A0A9P8TTZ9_9HYPO</name>
<dbReference type="Gene3D" id="3.50.50.100">
    <property type="match status" value="1"/>
</dbReference>